<dbReference type="Pfam" id="PF12796">
    <property type="entry name" value="Ank_2"/>
    <property type="match status" value="1"/>
</dbReference>
<dbReference type="InterPro" id="IPR036770">
    <property type="entry name" value="Ankyrin_rpt-contain_sf"/>
</dbReference>
<dbReference type="SMART" id="SM00248">
    <property type="entry name" value="ANK"/>
    <property type="match status" value="2"/>
</dbReference>
<evidence type="ECO:0000256" key="3">
    <source>
        <dbReference type="PROSITE-ProRule" id="PRU00023"/>
    </source>
</evidence>
<feature type="transmembrane region" description="Helical" evidence="5">
    <location>
        <begin position="434"/>
        <end position="453"/>
    </location>
</feature>
<dbReference type="InterPro" id="IPR002110">
    <property type="entry name" value="Ankyrin_rpt"/>
</dbReference>
<dbReference type="SUPFAM" id="SSF46565">
    <property type="entry name" value="Chaperone J-domain"/>
    <property type="match status" value="1"/>
</dbReference>
<dbReference type="Pfam" id="PF00226">
    <property type="entry name" value="DnaJ"/>
    <property type="match status" value="1"/>
</dbReference>
<evidence type="ECO:0000256" key="4">
    <source>
        <dbReference type="SAM" id="MobiDB-lite"/>
    </source>
</evidence>
<feature type="compositionally biased region" description="Polar residues" evidence="4">
    <location>
        <begin position="295"/>
        <end position="320"/>
    </location>
</feature>
<keyword evidence="8" id="KW-1185">Reference proteome</keyword>
<dbReference type="OrthoDB" id="6776810at2759"/>
<dbReference type="InterPro" id="IPR001623">
    <property type="entry name" value="DnaJ_domain"/>
</dbReference>
<feature type="compositionally biased region" description="Low complexity" evidence="4">
    <location>
        <begin position="377"/>
        <end position="395"/>
    </location>
</feature>
<dbReference type="InterPro" id="IPR036869">
    <property type="entry name" value="J_dom_sf"/>
</dbReference>
<feature type="repeat" description="ANK" evidence="3">
    <location>
        <begin position="207"/>
        <end position="239"/>
    </location>
</feature>
<keyword evidence="5" id="KW-1133">Transmembrane helix</keyword>
<keyword evidence="5" id="KW-0472">Membrane</keyword>
<evidence type="ECO:0000256" key="1">
    <source>
        <dbReference type="ARBA" id="ARBA00022737"/>
    </source>
</evidence>
<dbReference type="InterPro" id="IPR050776">
    <property type="entry name" value="Ank_Repeat/CDKN_Inhibitor"/>
</dbReference>
<name>A0A5E4NN46_9HEMI</name>
<dbReference type="PANTHER" id="PTHR24201">
    <property type="entry name" value="ANK_REP_REGION DOMAIN-CONTAINING PROTEIN"/>
    <property type="match status" value="1"/>
</dbReference>
<dbReference type="EMBL" id="CABPRJ010002451">
    <property type="protein sequence ID" value="VVC46233.1"/>
    <property type="molecule type" value="Genomic_DNA"/>
</dbReference>
<keyword evidence="2 3" id="KW-0040">ANK repeat</keyword>
<evidence type="ECO:0000313" key="8">
    <source>
        <dbReference type="Proteomes" id="UP000325440"/>
    </source>
</evidence>
<accession>A0A5E4NN46</accession>
<evidence type="ECO:0000313" key="7">
    <source>
        <dbReference type="EMBL" id="VVC46233.1"/>
    </source>
</evidence>
<dbReference type="PROSITE" id="PS50088">
    <property type="entry name" value="ANK_REPEAT"/>
    <property type="match status" value="2"/>
</dbReference>
<evidence type="ECO:0000256" key="5">
    <source>
        <dbReference type="SAM" id="Phobius"/>
    </source>
</evidence>
<feature type="domain" description="J" evidence="6">
    <location>
        <begin position="10"/>
        <end position="85"/>
    </location>
</feature>
<feature type="compositionally biased region" description="Polar residues" evidence="4">
    <location>
        <begin position="366"/>
        <end position="376"/>
    </location>
</feature>
<gene>
    <name evidence="7" type="ORF">CINCED_3A003764</name>
</gene>
<organism evidence="7 8">
    <name type="scientific">Cinara cedri</name>
    <dbReference type="NCBI Taxonomy" id="506608"/>
    <lineage>
        <taxon>Eukaryota</taxon>
        <taxon>Metazoa</taxon>
        <taxon>Ecdysozoa</taxon>
        <taxon>Arthropoda</taxon>
        <taxon>Hexapoda</taxon>
        <taxon>Insecta</taxon>
        <taxon>Pterygota</taxon>
        <taxon>Neoptera</taxon>
        <taxon>Paraneoptera</taxon>
        <taxon>Hemiptera</taxon>
        <taxon>Sternorrhyncha</taxon>
        <taxon>Aphidomorpha</taxon>
        <taxon>Aphidoidea</taxon>
        <taxon>Aphididae</taxon>
        <taxon>Lachninae</taxon>
        <taxon>Cinara</taxon>
    </lineage>
</organism>
<dbReference type="CDD" id="cd06257">
    <property type="entry name" value="DnaJ"/>
    <property type="match status" value="1"/>
</dbReference>
<dbReference type="PROSITE" id="PS50297">
    <property type="entry name" value="ANK_REP_REGION"/>
    <property type="match status" value="2"/>
</dbReference>
<protein>
    <submittedName>
        <fullName evidence="7">DnaJ domain,Ankyrin repeat-containing domain,Ankyrin repeat</fullName>
    </submittedName>
</protein>
<dbReference type="Gene3D" id="1.10.287.110">
    <property type="entry name" value="DnaJ domain"/>
    <property type="match status" value="1"/>
</dbReference>
<evidence type="ECO:0000259" key="6">
    <source>
        <dbReference type="PROSITE" id="PS50076"/>
    </source>
</evidence>
<feature type="repeat" description="ANK" evidence="3">
    <location>
        <begin position="240"/>
        <end position="272"/>
    </location>
</feature>
<dbReference type="Proteomes" id="UP000325440">
    <property type="component" value="Unassembled WGS sequence"/>
</dbReference>
<dbReference type="PROSITE" id="PS50076">
    <property type="entry name" value="DNAJ_2"/>
    <property type="match status" value="1"/>
</dbReference>
<dbReference type="Gene3D" id="1.25.40.20">
    <property type="entry name" value="Ankyrin repeat-containing domain"/>
    <property type="match status" value="1"/>
</dbReference>
<feature type="compositionally biased region" description="Low complexity" evidence="4">
    <location>
        <begin position="340"/>
        <end position="349"/>
    </location>
</feature>
<proteinExistence type="predicted"/>
<keyword evidence="5" id="KW-0812">Transmembrane</keyword>
<dbReference type="SUPFAM" id="SSF48403">
    <property type="entry name" value="Ankyrin repeat"/>
    <property type="match status" value="1"/>
</dbReference>
<dbReference type="SMART" id="SM00271">
    <property type="entry name" value="DnaJ"/>
    <property type="match status" value="1"/>
</dbReference>
<dbReference type="AlphaFoldDB" id="A0A5E4NN46"/>
<evidence type="ECO:0000256" key="2">
    <source>
        <dbReference type="ARBA" id="ARBA00023043"/>
    </source>
</evidence>
<reference evidence="7 8" key="1">
    <citation type="submission" date="2019-08" db="EMBL/GenBank/DDBJ databases">
        <authorList>
            <person name="Alioto T."/>
            <person name="Alioto T."/>
            <person name="Gomez Garrido J."/>
        </authorList>
    </citation>
    <scope>NUCLEOTIDE SEQUENCE [LARGE SCALE GENOMIC DNA]</scope>
</reference>
<keyword evidence="1" id="KW-0677">Repeat</keyword>
<feature type="region of interest" description="Disordered" evidence="4">
    <location>
        <begin position="292"/>
        <end position="395"/>
    </location>
</feature>
<feature type="transmembrane region" description="Helical" evidence="5">
    <location>
        <begin position="401"/>
        <end position="422"/>
    </location>
</feature>
<sequence length="468" mass="50571">MFSIPKTREAALEVLGFNPKDKPGEGEIRKAYYKLVLKWHPDKLQIADKAQKEIAKGNTQAINQAYAILTGKEVAKVEENFNKMTVQEIMEFLFGSHLSSDGSKRRLYLFAALNEGLLLEATCFLVGGKINKEGELVKKEKKYKYVENINIRTKPNKQNIEHKAPLHYIIEKTCKNPNTGWETLLEETLQKRIGTENAVDTNISDKDGVSPMHIAARYGRVDLMEILVEHGADVNVLDNKQRSPLDEAADNNHIEAVKFLLGEGATISENVKTNVNQKKYRPEMIAMISGHPSFETKNQTTAESCKGNKTNPVSIPQGTATLKPMPEPTVMQDSASDNKQNNGQGSSSSPQETATSKPTPGPTIIPESTLNSNQNGTSKTSIITQSSSSDNSQSNNNTRSLLIGLAIVAGAVIGAVALYFFAPLIFGTSIGIGAQLGLGIAGAAIGGGIGYLTNVAISQCCSSKAHAA</sequence>